<comment type="similarity">
    <text evidence="2 8">Belongs to the FXYD family.</text>
</comment>
<dbReference type="PANTHER" id="PTHR14132:SF1">
    <property type="entry name" value="FXYD DOMAIN-CONTAINING ION TRANSPORT REGULATOR 7"/>
    <property type="match status" value="1"/>
</dbReference>
<name>A0ABM0RD95_GALVR</name>
<evidence type="ECO:0000256" key="9">
    <source>
        <dbReference type="SAM" id="MobiDB-lite"/>
    </source>
</evidence>
<evidence type="ECO:0000256" key="1">
    <source>
        <dbReference type="ARBA" id="ARBA00004167"/>
    </source>
</evidence>
<keyword evidence="5 8" id="KW-1133">Transmembrane helix</keyword>
<evidence type="ECO:0000256" key="7">
    <source>
        <dbReference type="ARBA" id="ARBA00023136"/>
    </source>
</evidence>
<dbReference type="PROSITE" id="PS01310">
    <property type="entry name" value="FXYD"/>
    <property type="match status" value="1"/>
</dbReference>
<evidence type="ECO:0000256" key="3">
    <source>
        <dbReference type="ARBA" id="ARBA00022448"/>
    </source>
</evidence>
<evidence type="ECO:0000256" key="2">
    <source>
        <dbReference type="ARBA" id="ARBA00005948"/>
    </source>
</evidence>
<dbReference type="GeneID" id="103596682"/>
<sequence length="182" mass="19112">MATPTQTPTTAPEEPDPFYYDYDTVQTVGMTLATILFLLGILIIVTQHANPVNRSFPPQPLAVVACKTSPGEPPLLSLPERGSLRTGWRRWGPQPWLGALPGMSRPTHPKAGAAAPRCPSSGLGNDDSPKSLSASQTQGLRPPAPGIRESTPSPPGAPCAAPRHLLVSSPKIRSPGPSVSMS</sequence>
<proteinExistence type="inferred from homology"/>
<dbReference type="InterPro" id="IPR000272">
    <property type="entry name" value="Ion-transport_regulator_FXYD"/>
</dbReference>
<protein>
    <recommendedName>
        <fullName evidence="8">FXYD domain-containing ion transport regulator</fullName>
    </recommendedName>
</protein>
<feature type="region of interest" description="Disordered" evidence="9">
    <location>
        <begin position="99"/>
        <end position="182"/>
    </location>
</feature>
<feature type="transmembrane region" description="Helical" evidence="8">
    <location>
        <begin position="25"/>
        <end position="45"/>
    </location>
</feature>
<dbReference type="Gene3D" id="1.20.5.780">
    <property type="entry name" value="Single helix bin"/>
    <property type="match status" value="1"/>
</dbReference>
<keyword evidence="7 8" id="KW-0472">Membrane</keyword>
<evidence type="ECO:0000256" key="8">
    <source>
        <dbReference type="RuleBase" id="RU364131"/>
    </source>
</evidence>
<comment type="subcellular location">
    <subcellularLocation>
        <location evidence="1">Membrane</location>
        <topology evidence="1">Single-pass membrane protein</topology>
    </subcellularLocation>
</comment>
<keyword evidence="6 8" id="KW-0406">Ion transport</keyword>
<dbReference type="InterPro" id="IPR047297">
    <property type="entry name" value="FXYD_motif"/>
</dbReference>
<evidence type="ECO:0000313" key="11">
    <source>
        <dbReference type="RefSeq" id="XP_008578586.1"/>
    </source>
</evidence>
<feature type="compositionally biased region" description="Polar residues" evidence="9">
    <location>
        <begin position="130"/>
        <end position="139"/>
    </location>
</feature>
<dbReference type="RefSeq" id="XP_008578586.1">
    <property type="nucleotide sequence ID" value="XM_008580364.1"/>
</dbReference>
<evidence type="ECO:0000313" key="10">
    <source>
        <dbReference type="Proteomes" id="UP000694923"/>
    </source>
</evidence>
<evidence type="ECO:0000256" key="6">
    <source>
        <dbReference type="ARBA" id="ARBA00023065"/>
    </source>
</evidence>
<evidence type="ECO:0000256" key="5">
    <source>
        <dbReference type="ARBA" id="ARBA00022989"/>
    </source>
</evidence>
<dbReference type="Pfam" id="PF02038">
    <property type="entry name" value="ATP1G1_PLM_MAT8"/>
    <property type="match status" value="1"/>
</dbReference>
<keyword evidence="3 8" id="KW-0813">Transport</keyword>
<accession>A0ABM0RD95</accession>
<gene>
    <name evidence="11" type="primary">FXYD7</name>
</gene>
<dbReference type="PANTHER" id="PTHR14132">
    <property type="entry name" value="SODIUM/POTASSIUM-TRANSPORTING ATPASE SUBUNIT GAMMA"/>
    <property type="match status" value="1"/>
</dbReference>
<evidence type="ECO:0000256" key="4">
    <source>
        <dbReference type="ARBA" id="ARBA00022692"/>
    </source>
</evidence>
<organism evidence="10 11">
    <name type="scientific">Galeopterus variegatus</name>
    <name type="common">Malayan flying lemur</name>
    <name type="synonym">Cynocephalus variegatus</name>
    <dbReference type="NCBI Taxonomy" id="482537"/>
    <lineage>
        <taxon>Eukaryota</taxon>
        <taxon>Metazoa</taxon>
        <taxon>Chordata</taxon>
        <taxon>Craniata</taxon>
        <taxon>Vertebrata</taxon>
        <taxon>Euteleostomi</taxon>
        <taxon>Mammalia</taxon>
        <taxon>Eutheria</taxon>
        <taxon>Euarchontoglires</taxon>
        <taxon>Dermoptera</taxon>
        <taxon>Cynocephalidae</taxon>
        <taxon>Galeopterus</taxon>
    </lineage>
</organism>
<dbReference type="Proteomes" id="UP000694923">
    <property type="component" value="Unplaced"/>
</dbReference>
<reference evidence="11" key="1">
    <citation type="submission" date="2025-08" db="UniProtKB">
        <authorList>
            <consortium name="RefSeq"/>
        </authorList>
    </citation>
    <scope>IDENTIFICATION</scope>
</reference>
<keyword evidence="4 8" id="KW-0812">Transmembrane</keyword>
<keyword evidence="10" id="KW-1185">Reference proteome</keyword>